<dbReference type="Pfam" id="PF12704">
    <property type="entry name" value="MacB_PCD"/>
    <property type="match status" value="1"/>
</dbReference>
<evidence type="ECO:0000313" key="11">
    <source>
        <dbReference type="Proteomes" id="UP000199036"/>
    </source>
</evidence>
<evidence type="ECO:0000256" key="4">
    <source>
        <dbReference type="ARBA" id="ARBA00022989"/>
    </source>
</evidence>
<comment type="subcellular location">
    <subcellularLocation>
        <location evidence="1">Cell membrane</location>
        <topology evidence="1">Multi-pass membrane protein</topology>
    </subcellularLocation>
</comment>
<name>A0A1I4X7A7_9FLAO</name>
<evidence type="ECO:0000256" key="5">
    <source>
        <dbReference type="ARBA" id="ARBA00023136"/>
    </source>
</evidence>
<feature type="transmembrane region" description="Helical" evidence="7">
    <location>
        <begin position="21"/>
        <end position="42"/>
    </location>
</feature>
<dbReference type="GO" id="GO:0005886">
    <property type="term" value="C:plasma membrane"/>
    <property type="evidence" value="ECO:0007669"/>
    <property type="project" value="UniProtKB-SubCell"/>
</dbReference>
<evidence type="ECO:0000256" key="7">
    <source>
        <dbReference type="SAM" id="Phobius"/>
    </source>
</evidence>
<evidence type="ECO:0000256" key="6">
    <source>
        <dbReference type="ARBA" id="ARBA00038076"/>
    </source>
</evidence>
<dbReference type="EMBL" id="FOVI01000002">
    <property type="protein sequence ID" value="SFN21861.1"/>
    <property type="molecule type" value="Genomic_DNA"/>
</dbReference>
<dbReference type="InterPro" id="IPR050250">
    <property type="entry name" value="Macrolide_Exporter_MacB"/>
</dbReference>
<dbReference type="OrthoDB" id="9770036at2"/>
<evidence type="ECO:0000259" key="8">
    <source>
        <dbReference type="Pfam" id="PF02687"/>
    </source>
</evidence>
<evidence type="ECO:0000256" key="3">
    <source>
        <dbReference type="ARBA" id="ARBA00022692"/>
    </source>
</evidence>
<organism evidence="10 11">
    <name type="scientific">Paenimyroides ummariense</name>
    <dbReference type="NCBI Taxonomy" id="913024"/>
    <lineage>
        <taxon>Bacteria</taxon>
        <taxon>Pseudomonadati</taxon>
        <taxon>Bacteroidota</taxon>
        <taxon>Flavobacteriia</taxon>
        <taxon>Flavobacteriales</taxon>
        <taxon>Flavobacteriaceae</taxon>
        <taxon>Paenimyroides</taxon>
    </lineage>
</organism>
<feature type="transmembrane region" description="Helical" evidence="7">
    <location>
        <begin position="332"/>
        <end position="358"/>
    </location>
</feature>
<dbReference type="InterPro" id="IPR025857">
    <property type="entry name" value="MacB_PCD"/>
</dbReference>
<feature type="domain" description="MacB-like periplasmic core" evidence="9">
    <location>
        <begin position="21"/>
        <end position="240"/>
    </location>
</feature>
<keyword evidence="11" id="KW-1185">Reference proteome</keyword>
<sequence>MFSIERWQEIFEGLYKNKLRTALTGVSVASGIFILVILLGAGNGIQNGIQKQFEQDAVNRISVWPGTTQKEYKGLGVGREVQLHNADYDLATTLFKDYIEYKSAIFSVWSGNIVYKKETGTYRVEGVHPDYQFIENASIVKGRYINHTDNSNYEKNVIIGKKVATDLFKNGEEPLGQELNVSGMIYKVVGVYTDPGGEREESRVFIPISTAQKAYSAGDSIRSMAFTMRSSANFDSAIAESKEFTQKLETFLKARHTVAPDDQGAIYINNSLEQAKNIYIITGGVQAFFWFVGICTIIAGVVGVGNIMLIIVKERTKEIGIRKALGASPFSIITMILQEAVFITVIAGFSGLIFGLVVWEVVAPYVEADFFTRPEVDFNVAITTLIILIVAGAFAGFVPAYRAAKIRPIVALRGE</sequence>
<evidence type="ECO:0000259" key="9">
    <source>
        <dbReference type="Pfam" id="PF12704"/>
    </source>
</evidence>
<feature type="transmembrane region" description="Helical" evidence="7">
    <location>
        <begin position="287"/>
        <end position="312"/>
    </location>
</feature>
<dbReference type="Proteomes" id="UP000199036">
    <property type="component" value="Unassembled WGS sequence"/>
</dbReference>
<dbReference type="PANTHER" id="PTHR30572">
    <property type="entry name" value="MEMBRANE COMPONENT OF TRANSPORTER-RELATED"/>
    <property type="match status" value="1"/>
</dbReference>
<dbReference type="GO" id="GO:0022857">
    <property type="term" value="F:transmembrane transporter activity"/>
    <property type="evidence" value="ECO:0007669"/>
    <property type="project" value="TreeGrafter"/>
</dbReference>
<keyword evidence="3 7" id="KW-0812">Transmembrane</keyword>
<dbReference type="PANTHER" id="PTHR30572:SF4">
    <property type="entry name" value="ABC TRANSPORTER PERMEASE YTRF"/>
    <property type="match status" value="1"/>
</dbReference>
<keyword evidence="5 7" id="KW-0472">Membrane</keyword>
<keyword evidence="4 7" id="KW-1133">Transmembrane helix</keyword>
<proteinExistence type="inferred from homology"/>
<feature type="transmembrane region" description="Helical" evidence="7">
    <location>
        <begin position="378"/>
        <end position="398"/>
    </location>
</feature>
<comment type="similarity">
    <text evidence="6">Belongs to the ABC-4 integral membrane protein family.</text>
</comment>
<evidence type="ECO:0000256" key="1">
    <source>
        <dbReference type="ARBA" id="ARBA00004651"/>
    </source>
</evidence>
<dbReference type="RefSeq" id="WP_091518581.1">
    <property type="nucleotide sequence ID" value="NZ_FOVI01000002.1"/>
</dbReference>
<accession>A0A1I4X7A7</accession>
<reference evidence="11" key="1">
    <citation type="submission" date="2016-10" db="EMBL/GenBank/DDBJ databases">
        <authorList>
            <person name="Varghese N."/>
            <person name="Submissions S."/>
        </authorList>
    </citation>
    <scope>NUCLEOTIDE SEQUENCE [LARGE SCALE GENOMIC DNA]</scope>
    <source>
        <strain evidence="11">DS-12</strain>
    </source>
</reference>
<gene>
    <name evidence="10" type="ORF">SAMN05421741_102164</name>
</gene>
<feature type="domain" description="ABC3 transporter permease C-terminal" evidence="8">
    <location>
        <begin position="291"/>
        <end position="407"/>
    </location>
</feature>
<dbReference type="STRING" id="913024.SAMN05421741_102164"/>
<protein>
    <submittedName>
        <fullName evidence="10">Putative ABC transport system permease protein</fullName>
    </submittedName>
</protein>
<evidence type="ECO:0000313" key="10">
    <source>
        <dbReference type="EMBL" id="SFN21861.1"/>
    </source>
</evidence>
<evidence type="ECO:0000256" key="2">
    <source>
        <dbReference type="ARBA" id="ARBA00022475"/>
    </source>
</evidence>
<dbReference type="AlphaFoldDB" id="A0A1I4X7A7"/>
<dbReference type="InterPro" id="IPR003838">
    <property type="entry name" value="ABC3_permease_C"/>
</dbReference>
<keyword evidence="2" id="KW-1003">Cell membrane</keyword>
<dbReference type="Pfam" id="PF02687">
    <property type="entry name" value="FtsX"/>
    <property type="match status" value="1"/>
</dbReference>